<sequence length="111" mass="12550">MGRRTVSENTVPCPLNRYGCCYGIRHGDMGRRSVSENCEKLLCLKSIQNNDYRDLNLIVCEGMGCLRLLNSSGQKEAFSDVPIAEKRIFKRVVCDSIRHGQLLGKPDEIKM</sequence>
<comment type="caution">
    <text evidence="1">The sequence shown here is derived from an EMBL/GenBank/DDBJ whole genome shotgun (WGS) entry which is preliminary data.</text>
</comment>
<gene>
    <name evidence="1" type="ORF">AVEN_23662_1</name>
</gene>
<dbReference type="Proteomes" id="UP000499080">
    <property type="component" value="Unassembled WGS sequence"/>
</dbReference>
<dbReference type="EMBL" id="BGPR01000080">
    <property type="protein sequence ID" value="GBL91610.1"/>
    <property type="molecule type" value="Genomic_DNA"/>
</dbReference>
<evidence type="ECO:0000313" key="2">
    <source>
        <dbReference type="Proteomes" id="UP000499080"/>
    </source>
</evidence>
<evidence type="ECO:0000313" key="1">
    <source>
        <dbReference type="EMBL" id="GBL91610.1"/>
    </source>
</evidence>
<reference evidence="1 2" key="1">
    <citation type="journal article" date="2019" name="Sci. Rep.">
        <title>Orb-weaving spider Araneus ventricosus genome elucidates the spidroin gene catalogue.</title>
        <authorList>
            <person name="Kono N."/>
            <person name="Nakamura H."/>
            <person name="Ohtoshi R."/>
            <person name="Moran D.A.P."/>
            <person name="Shinohara A."/>
            <person name="Yoshida Y."/>
            <person name="Fujiwara M."/>
            <person name="Mori M."/>
            <person name="Tomita M."/>
            <person name="Arakawa K."/>
        </authorList>
    </citation>
    <scope>NUCLEOTIDE SEQUENCE [LARGE SCALE GENOMIC DNA]</scope>
</reference>
<dbReference type="AlphaFoldDB" id="A0A4Y2BH89"/>
<protein>
    <submittedName>
        <fullName evidence="1">Uncharacterized protein</fullName>
    </submittedName>
</protein>
<keyword evidence="2" id="KW-1185">Reference proteome</keyword>
<proteinExistence type="predicted"/>
<name>A0A4Y2BH89_ARAVE</name>
<organism evidence="1 2">
    <name type="scientific">Araneus ventricosus</name>
    <name type="common">Orbweaver spider</name>
    <name type="synonym">Epeira ventricosa</name>
    <dbReference type="NCBI Taxonomy" id="182803"/>
    <lineage>
        <taxon>Eukaryota</taxon>
        <taxon>Metazoa</taxon>
        <taxon>Ecdysozoa</taxon>
        <taxon>Arthropoda</taxon>
        <taxon>Chelicerata</taxon>
        <taxon>Arachnida</taxon>
        <taxon>Araneae</taxon>
        <taxon>Araneomorphae</taxon>
        <taxon>Entelegynae</taxon>
        <taxon>Araneoidea</taxon>
        <taxon>Araneidae</taxon>
        <taxon>Araneus</taxon>
    </lineage>
</organism>
<accession>A0A4Y2BH89</accession>